<dbReference type="OrthoDB" id="279898at2"/>
<dbReference type="Pfam" id="PF00578">
    <property type="entry name" value="AhpC-TSA"/>
    <property type="match status" value="1"/>
</dbReference>
<evidence type="ECO:0000256" key="7">
    <source>
        <dbReference type="ARBA" id="ARBA00023284"/>
    </source>
</evidence>
<keyword evidence="4" id="KW-0049">Antioxidant</keyword>
<proteinExistence type="inferred from homology"/>
<dbReference type="PROSITE" id="PS51352">
    <property type="entry name" value="THIOREDOXIN_2"/>
    <property type="match status" value="1"/>
</dbReference>
<dbReference type="GO" id="GO:0008379">
    <property type="term" value="F:thioredoxin peroxidase activity"/>
    <property type="evidence" value="ECO:0007669"/>
    <property type="project" value="TreeGrafter"/>
</dbReference>
<comment type="catalytic activity">
    <reaction evidence="11">
        <text>a hydroperoxide + [thioredoxin]-dithiol = an alcohol + [thioredoxin]-disulfide + H2O</text>
        <dbReference type="Rhea" id="RHEA:62620"/>
        <dbReference type="Rhea" id="RHEA-COMP:10698"/>
        <dbReference type="Rhea" id="RHEA-COMP:10700"/>
        <dbReference type="ChEBI" id="CHEBI:15377"/>
        <dbReference type="ChEBI" id="CHEBI:29950"/>
        <dbReference type="ChEBI" id="CHEBI:30879"/>
        <dbReference type="ChEBI" id="CHEBI:35924"/>
        <dbReference type="ChEBI" id="CHEBI:50058"/>
        <dbReference type="EC" id="1.11.1.24"/>
    </reaction>
</comment>
<keyword evidence="12" id="KW-0732">Signal</keyword>
<sequence precursor="true">MRQLCVVLAVAVGFVLSGSATVATAAGPNPPKVGQKTPGFELPQMGSDKTLQLSDWQGDGPVVVVVLRGYPESQCPACSRQVGDLVRHAKTFKDMNAKVVFVYPGQPSLLEKHAEDFLGEQVLPEPFIMVRDPGMKMIDAWGLRWDASRETSYPSTFVLTEDGKVAWSKTSETHGGRATSDEVLAAVKRSR</sequence>
<feature type="chain" id="PRO_5021708011" description="thioredoxin-dependent peroxiredoxin" evidence="12">
    <location>
        <begin position="26"/>
        <end position="191"/>
    </location>
</feature>
<feature type="signal peptide" evidence="12">
    <location>
        <begin position="1"/>
        <end position="25"/>
    </location>
</feature>
<dbReference type="Proteomes" id="UP000320672">
    <property type="component" value="Chromosome"/>
</dbReference>
<dbReference type="Gene3D" id="3.40.30.10">
    <property type="entry name" value="Glutaredoxin"/>
    <property type="match status" value="1"/>
</dbReference>
<dbReference type="KEGG" id="rml:FF011L_20320"/>
<dbReference type="PANTHER" id="PTHR42801">
    <property type="entry name" value="THIOREDOXIN-DEPENDENT PEROXIDE REDUCTASE"/>
    <property type="match status" value="1"/>
</dbReference>
<dbReference type="RefSeq" id="WP_145351465.1">
    <property type="nucleotide sequence ID" value="NZ_CP036262.1"/>
</dbReference>
<evidence type="ECO:0000313" key="14">
    <source>
        <dbReference type="EMBL" id="QDS93270.1"/>
    </source>
</evidence>
<keyword evidence="15" id="KW-1185">Reference proteome</keyword>
<evidence type="ECO:0000256" key="3">
    <source>
        <dbReference type="ARBA" id="ARBA00022559"/>
    </source>
</evidence>
<accession>A0A517MEF1</accession>
<dbReference type="EMBL" id="CP036262">
    <property type="protein sequence ID" value="QDS93270.1"/>
    <property type="molecule type" value="Genomic_DNA"/>
</dbReference>
<feature type="domain" description="Thioredoxin" evidence="13">
    <location>
        <begin position="31"/>
        <end position="191"/>
    </location>
</feature>
<dbReference type="EC" id="1.11.1.24" evidence="2"/>
<evidence type="ECO:0000259" key="13">
    <source>
        <dbReference type="PROSITE" id="PS51352"/>
    </source>
</evidence>
<keyword evidence="6" id="KW-1015">Disulfide bond</keyword>
<dbReference type="PANTHER" id="PTHR42801:SF4">
    <property type="entry name" value="AHPC_TSA FAMILY PROTEIN"/>
    <property type="match status" value="1"/>
</dbReference>
<evidence type="ECO:0000256" key="12">
    <source>
        <dbReference type="SAM" id="SignalP"/>
    </source>
</evidence>
<dbReference type="AlphaFoldDB" id="A0A517MEF1"/>
<evidence type="ECO:0000256" key="9">
    <source>
        <dbReference type="ARBA" id="ARBA00038489"/>
    </source>
</evidence>
<dbReference type="GO" id="GO:0005737">
    <property type="term" value="C:cytoplasm"/>
    <property type="evidence" value="ECO:0007669"/>
    <property type="project" value="TreeGrafter"/>
</dbReference>
<dbReference type="GO" id="GO:0045454">
    <property type="term" value="P:cell redox homeostasis"/>
    <property type="evidence" value="ECO:0007669"/>
    <property type="project" value="TreeGrafter"/>
</dbReference>
<evidence type="ECO:0000256" key="11">
    <source>
        <dbReference type="ARBA" id="ARBA00049091"/>
    </source>
</evidence>
<dbReference type="InterPro" id="IPR000866">
    <property type="entry name" value="AhpC/TSA"/>
</dbReference>
<evidence type="ECO:0000256" key="2">
    <source>
        <dbReference type="ARBA" id="ARBA00013017"/>
    </source>
</evidence>
<comment type="function">
    <text evidence="1">Thiol-specific peroxidase that catalyzes the reduction of hydrogen peroxide and organic hydroperoxides to water and alcohols, respectively. Plays a role in cell protection against oxidative stress by detoxifying peroxides and as sensor of hydrogen peroxide-mediated signaling events.</text>
</comment>
<dbReference type="InterPro" id="IPR050924">
    <property type="entry name" value="Peroxiredoxin_BCP/PrxQ"/>
</dbReference>
<evidence type="ECO:0000256" key="8">
    <source>
        <dbReference type="ARBA" id="ARBA00032824"/>
    </source>
</evidence>
<comment type="similarity">
    <text evidence="9">Belongs to the peroxiredoxin family. BCP/PrxQ subfamily.</text>
</comment>
<name>A0A517MEF1_9BACT</name>
<evidence type="ECO:0000256" key="6">
    <source>
        <dbReference type="ARBA" id="ARBA00023157"/>
    </source>
</evidence>
<evidence type="ECO:0000256" key="10">
    <source>
        <dbReference type="ARBA" id="ARBA00042639"/>
    </source>
</evidence>
<reference evidence="14 15" key="1">
    <citation type="submission" date="2019-02" db="EMBL/GenBank/DDBJ databases">
        <title>Deep-cultivation of Planctomycetes and their phenomic and genomic characterization uncovers novel biology.</title>
        <authorList>
            <person name="Wiegand S."/>
            <person name="Jogler M."/>
            <person name="Boedeker C."/>
            <person name="Pinto D."/>
            <person name="Vollmers J."/>
            <person name="Rivas-Marin E."/>
            <person name="Kohn T."/>
            <person name="Peeters S.H."/>
            <person name="Heuer A."/>
            <person name="Rast P."/>
            <person name="Oberbeckmann S."/>
            <person name="Bunk B."/>
            <person name="Jeske O."/>
            <person name="Meyerdierks A."/>
            <person name="Storesund J.E."/>
            <person name="Kallscheuer N."/>
            <person name="Luecker S."/>
            <person name="Lage O.M."/>
            <person name="Pohl T."/>
            <person name="Merkel B.J."/>
            <person name="Hornburger P."/>
            <person name="Mueller R.-W."/>
            <person name="Bruemmer F."/>
            <person name="Labrenz M."/>
            <person name="Spormann A.M."/>
            <person name="Op den Camp H."/>
            <person name="Overmann J."/>
            <person name="Amann R."/>
            <person name="Jetten M.S.M."/>
            <person name="Mascher T."/>
            <person name="Medema M.H."/>
            <person name="Devos D.P."/>
            <person name="Kaster A.-K."/>
            <person name="Ovreas L."/>
            <person name="Rohde M."/>
            <person name="Galperin M.Y."/>
            <person name="Jogler C."/>
        </authorList>
    </citation>
    <scope>NUCLEOTIDE SEQUENCE [LARGE SCALE GENOMIC DNA]</scope>
    <source>
        <strain evidence="14 15">FF011L</strain>
    </source>
</reference>
<gene>
    <name evidence="14" type="ORF">FF011L_20320</name>
</gene>
<dbReference type="GO" id="GO:0034599">
    <property type="term" value="P:cellular response to oxidative stress"/>
    <property type="evidence" value="ECO:0007669"/>
    <property type="project" value="TreeGrafter"/>
</dbReference>
<organism evidence="14 15">
    <name type="scientific">Roseimaritima multifibrata</name>
    <dbReference type="NCBI Taxonomy" id="1930274"/>
    <lineage>
        <taxon>Bacteria</taxon>
        <taxon>Pseudomonadati</taxon>
        <taxon>Planctomycetota</taxon>
        <taxon>Planctomycetia</taxon>
        <taxon>Pirellulales</taxon>
        <taxon>Pirellulaceae</taxon>
        <taxon>Roseimaritima</taxon>
    </lineage>
</organism>
<dbReference type="InterPro" id="IPR013766">
    <property type="entry name" value="Thioredoxin_domain"/>
</dbReference>
<dbReference type="SUPFAM" id="SSF52833">
    <property type="entry name" value="Thioredoxin-like"/>
    <property type="match status" value="1"/>
</dbReference>
<dbReference type="InterPro" id="IPR036249">
    <property type="entry name" value="Thioredoxin-like_sf"/>
</dbReference>
<protein>
    <recommendedName>
        <fullName evidence="2">thioredoxin-dependent peroxiredoxin</fullName>
        <ecNumber evidence="2">1.11.1.24</ecNumber>
    </recommendedName>
    <alternativeName>
        <fullName evidence="8">Thioredoxin peroxidase</fullName>
    </alternativeName>
    <alternativeName>
        <fullName evidence="10">Thioredoxin-dependent peroxiredoxin Bcp</fullName>
    </alternativeName>
</protein>
<evidence type="ECO:0000256" key="5">
    <source>
        <dbReference type="ARBA" id="ARBA00023002"/>
    </source>
</evidence>
<evidence type="ECO:0000313" key="15">
    <source>
        <dbReference type="Proteomes" id="UP000320672"/>
    </source>
</evidence>
<keyword evidence="3" id="KW-0575">Peroxidase</keyword>
<evidence type="ECO:0000256" key="4">
    <source>
        <dbReference type="ARBA" id="ARBA00022862"/>
    </source>
</evidence>
<keyword evidence="5" id="KW-0560">Oxidoreductase</keyword>
<evidence type="ECO:0000256" key="1">
    <source>
        <dbReference type="ARBA" id="ARBA00003330"/>
    </source>
</evidence>
<keyword evidence="7" id="KW-0676">Redox-active center</keyword>